<organism evidence="15 16">
    <name type="scientific">Undibacterium hunanense</name>
    <dbReference type="NCBI Taxonomy" id="2762292"/>
    <lineage>
        <taxon>Bacteria</taxon>
        <taxon>Pseudomonadati</taxon>
        <taxon>Pseudomonadota</taxon>
        <taxon>Betaproteobacteria</taxon>
        <taxon>Burkholderiales</taxon>
        <taxon>Oxalobacteraceae</taxon>
        <taxon>Undibacterium</taxon>
    </lineage>
</organism>
<evidence type="ECO:0000256" key="9">
    <source>
        <dbReference type="ARBA" id="ARBA00022989"/>
    </source>
</evidence>
<feature type="transmembrane region" description="Helical" evidence="14">
    <location>
        <begin position="408"/>
        <end position="435"/>
    </location>
</feature>
<evidence type="ECO:0000256" key="12">
    <source>
        <dbReference type="ARBA" id="ARBA00031030"/>
    </source>
</evidence>
<evidence type="ECO:0000256" key="4">
    <source>
        <dbReference type="ARBA" id="ARBA00016084"/>
    </source>
</evidence>
<dbReference type="Proteomes" id="UP000650424">
    <property type="component" value="Unassembled WGS sequence"/>
</dbReference>
<keyword evidence="11 13" id="KW-0012">Acyltransferase</keyword>
<proteinExistence type="inferred from homology"/>
<keyword evidence="10 13" id="KW-0472">Membrane</keyword>
<accession>A0ABR6ZVS6</accession>
<name>A0ABR6ZVS6_9BURK</name>
<keyword evidence="16" id="KW-1185">Reference proteome</keyword>
<comment type="subcellular location">
    <subcellularLocation>
        <location evidence="1">Cell membrane</location>
        <topology evidence="1">Multi-pass membrane protein</topology>
    </subcellularLocation>
</comment>
<dbReference type="Pfam" id="PF03062">
    <property type="entry name" value="MBOAT"/>
    <property type="match status" value="1"/>
</dbReference>
<dbReference type="EMBL" id="JACOGF010000012">
    <property type="protein sequence ID" value="MBC3919966.1"/>
    <property type="molecule type" value="Genomic_DNA"/>
</dbReference>
<dbReference type="PANTHER" id="PTHR13285:SF23">
    <property type="entry name" value="TEICHOIC ACID D-ALANYLTRANSFERASE"/>
    <property type="match status" value="1"/>
</dbReference>
<evidence type="ECO:0000256" key="13">
    <source>
        <dbReference type="PIRNR" id="PIRNR016636"/>
    </source>
</evidence>
<reference evidence="15 16" key="1">
    <citation type="submission" date="2020-08" db="EMBL/GenBank/DDBJ databases">
        <title>Novel species isolated from subtropical streams in China.</title>
        <authorList>
            <person name="Lu H."/>
        </authorList>
    </citation>
    <scope>NUCLEOTIDE SEQUENCE [LARGE SCALE GENOMIC DNA]</scope>
    <source>
        <strain evidence="15 16">CY18W</strain>
    </source>
</reference>
<feature type="transmembrane region" description="Helical" evidence="14">
    <location>
        <begin position="80"/>
        <end position="98"/>
    </location>
</feature>
<evidence type="ECO:0000256" key="10">
    <source>
        <dbReference type="ARBA" id="ARBA00023136"/>
    </source>
</evidence>
<gene>
    <name evidence="15" type="ORF">H8L32_21020</name>
</gene>
<sequence>MLFNSYEFIFVYLPCVLGMFFLTAKKSHSLAIFCLAIASLVFYGWLTPQLVLLLLASIILNYGFARSLMQAKNQQTARYLLILAIGLNLANIGVFKYAKFFLQTMNALPGMHLPVPDIVLPLGISFFTFTQIAFLVDVYRGKAQEVDFIHYLLFVTYFPHLIAGPIIHHAQVMPQLLNPDTGRLKLNNVALGLSIFTVGLAKKVLLADNFSAYADAVFLAAKNGEMLALETSWVGVLSYTLQLYFDFSGYSDMAVGLSLLFGVRLPVNFASPYKAASIIDFWRRWHMTLSQFLLQYLYIPLGGNRKGPGRRYLNLGITMLLGGLWHGANWTFLVWGGLHGIFLMVNHLWREVVTRHAVFKIVSPLTSNALSCMLTFVCVMFAWIFFRAENVSAALVLLKGCMGEGNSFIFTPVISILFWDIPYFSFLTLGCFLIWCLPNTQEIFSYCDQVELPRKTKNEKRWHIRWIPHPLVGLFLGCVLCLSLSHFYKVSTFLYYQF</sequence>
<feature type="transmembrane region" description="Helical" evidence="14">
    <location>
        <begin position="466"/>
        <end position="488"/>
    </location>
</feature>
<feature type="transmembrane region" description="Helical" evidence="14">
    <location>
        <begin position="118"/>
        <end position="136"/>
    </location>
</feature>
<evidence type="ECO:0000256" key="3">
    <source>
        <dbReference type="ARBA" id="ARBA00010323"/>
    </source>
</evidence>
<protein>
    <recommendedName>
        <fullName evidence="4">Probable alginate O-acetylase AlgI</fullName>
    </recommendedName>
    <alternativeName>
        <fullName evidence="12">Alginate biosynthesis protein AlgI</fullName>
    </alternativeName>
</protein>
<evidence type="ECO:0000313" key="16">
    <source>
        <dbReference type="Proteomes" id="UP000650424"/>
    </source>
</evidence>
<dbReference type="PANTHER" id="PTHR13285">
    <property type="entry name" value="ACYLTRANSFERASE"/>
    <property type="match status" value="1"/>
</dbReference>
<keyword evidence="8" id="KW-0016">Alginate biosynthesis</keyword>
<dbReference type="PIRSF" id="PIRSF500217">
    <property type="entry name" value="AlgI"/>
    <property type="match status" value="1"/>
</dbReference>
<evidence type="ECO:0000256" key="6">
    <source>
        <dbReference type="ARBA" id="ARBA00022679"/>
    </source>
</evidence>
<keyword evidence="6 13" id="KW-0808">Transferase</keyword>
<feature type="transmembrane region" description="Helical" evidence="14">
    <location>
        <begin position="52"/>
        <end position="68"/>
    </location>
</feature>
<keyword evidence="5 13" id="KW-1003">Cell membrane</keyword>
<feature type="transmembrane region" description="Helical" evidence="14">
    <location>
        <begin position="365"/>
        <end position="388"/>
    </location>
</feature>
<keyword evidence="9 14" id="KW-1133">Transmembrane helix</keyword>
<feature type="transmembrane region" description="Helical" evidence="14">
    <location>
        <begin position="148"/>
        <end position="168"/>
    </location>
</feature>
<evidence type="ECO:0000256" key="11">
    <source>
        <dbReference type="ARBA" id="ARBA00023315"/>
    </source>
</evidence>
<feature type="transmembrane region" description="Helical" evidence="14">
    <location>
        <begin position="323"/>
        <end position="345"/>
    </location>
</feature>
<comment type="similarity">
    <text evidence="3 13">Belongs to the membrane-bound acyltransferase family.</text>
</comment>
<dbReference type="InterPro" id="IPR051085">
    <property type="entry name" value="MB_O-acyltransferase"/>
</dbReference>
<dbReference type="InterPro" id="IPR004299">
    <property type="entry name" value="MBOAT_fam"/>
</dbReference>
<dbReference type="InterPro" id="IPR028362">
    <property type="entry name" value="AlgI"/>
</dbReference>
<keyword evidence="7 14" id="KW-0812">Transmembrane</keyword>
<comment type="caution">
    <text evidence="15">The sequence shown here is derived from an EMBL/GenBank/DDBJ whole genome shotgun (WGS) entry which is preliminary data.</text>
</comment>
<evidence type="ECO:0000256" key="14">
    <source>
        <dbReference type="SAM" id="Phobius"/>
    </source>
</evidence>
<evidence type="ECO:0000256" key="1">
    <source>
        <dbReference type="ARBA" id="ARBA00004651"/>
    </source>
</evidence>
<dbReference type="InterPro" id="IPR024194">
    <property type="entry name" value="Ac/AlaTfrase_AlgI/DltB"/>
</dbReference>
<feature type="transmembrane region" description="Helical" evidence="14">
    <location>
        <begin position="6"/>
        <end position="23"/>
    </location>
</feature>
<evidence type="ECO:0000313" key="15">
    <source>
        <dbReference type="EMBL" id="MBC3919966.1"/>
    </source>
</evidence>
<feature type="transmembrane region" description="Helical" evidence="14">
    <location>
        <begin position="30"/>
        <end position="46"/>
    </location>
</feature>
<dbReference type="PIRSF" id="PIRSF016636">
    <property type="entry name" value="AlgI_DltB"/>
    <property type="match status" value="1"/>
</dbReference>
<evidence type="ECO:0000256" key="2">
    <source>
        <dbReference type="ARBA" id="ARBA00005182"/>
    </source>
</evidence>
<evidence type="ECO:0000256" key="7">
    <source>
        <dbReference type="ARBA" id="ARBA00022692"/>
    </source>
</evidence>
<evidence type="ECO:0000256" key="5">
    <source>
        <dbReference type="ARBA" id="ARBA00022475"/>
    </source>
</evidence>
<evidence type="ECO:0000256" key="8">
    <source>
        <dbReference type="ARBA" id="ARBA00022841"/>
    </source>
</evidence>
<comment type="pathway">
    <text evidence="2">Glycan biosynthesis; alginate biosynthesis.</text>
</comment>